<dbReference type="PANTHER" id="PTHR43790:SF3">
    <property type="entry name" value="D-ALLOSE IMPORT ATP-BINDING PROTEIN ALSA-RELATED"/>
    <property type="match status" value="1"/>
</dbReference>
<evidence type="ECO:0000256" key="3">
    <source>
        <dbReference type="ARBA" id="ARBA00022475"/>
    </source>
</evidence>
<keyword evidence="8" id="KW-1278">Translocase</keyword>
<evidence type="ECO:0000256" key="1">
    <source>
        <dbReference type="ARBA" id="ARBA00004202"/>
    </source>
</evidence>
<evidence type="ECO:0000259" key="10">
    <source>
        <dbReference type="PROSITE" id="PS50893"/>
    </source>
</evidence>
<evidence type="ECO:0000256" key="5">
    <source>
        <dbReference type="ARBA" id="ARBA00022737"/>
    </source>
</evidence>
<dbReference type="Proteomes" id="UP000683246">
    <property type="component" value="Chromosome"/>
</dbReference>
<proteinExistence type="predicted"/>
<reference evidence="11" key="1">
    <citation type="submission" date="2020-07" db="EMBL/GenBank/DDBJ databases">
        <title>Vallitalea pronyensis genome.</title>
        <authorList>
            <person name="Postec A."/>
        </authorList>
    </citation>
    <scope>NUCLEOTIDE SEQUENCE</scope>
    <source>
        <strain evidence="11">FatNI3</strain>
    </source>
</reference>
<gene>
    <name evidence="11" type="ORF">HZI73_09165</name>
</gene>
<dbReference type="PANTHER" id="PTHR43790">
    <property type="entry name" value="CARBOHYDRATE TRANSPORT ATP-BINDING PROTEIN MG119-RELATED"/>
    <property type="match status" value="1"/>
</dbReference>
<dbReference type="GO" id="GO:0016887">
    <property type="term" value="F:ATP hydrolysis activity"/>
    <property type="evidence" value="ECO:0007669"/>
    <property type="project" value="InterPro"/>
</dbReference>
<dbReference type="CDD" id="cd03215">
    <property type="entry name" value="ABC_Carb_Monos_II"/>
    <property type="match status" value="1"/>
</dbReference>
<dbReference type="CDD" id="cd03216">
    <property type="entry name" value="ABC_Carb_Monos_I"/>
    <property type="match status" value="1"/>
</dbReference>
<dbReference type="FunFam" id="3.40.50.300:FF:000127">
    <property type="entry name" value="Ribose import ATP-binding protein RbsA"/>
    <property type="match status" value="1"/>
</dbReference>
<dbReference type="SMART" id="SM00382">
    <property type="entry name" value="AAA"/>
    <property type="match status" value="2"/>
</dbReference>
<dbReference type="Gene3D" id="3.40.50.300">
    <property type="entry name" value="P-loop containing nucleotide triphosphate hydrolases"/>
    <property type="match status" value="2"/>
</dbReference>
<dbReference type="RefSeq" id="WP_212697947.1">
    <property type="nucleotide sequence ID" value="NZ_CP058649.1"/>
</dbReference>
<keyword evidence="7 11" id="KW-0067">ATP-binding</keyword>
<evidence type="ECO:0000256" key="2">
    <source>
        <dbReference type="ARBA" id="ARBA00022448"/>
    </source>
</evidence>
<evidence type="ECO:0000256" key="4">
    <source>
        <dbReference type="ARBA" id="ARBA00022597"/>
    </source>
</evidence>
<dbReference type="InterPro" id="IPR027417">
    <property type="entry name" value="P-loop_NTPase"/>
</dbReference>
<dbReference type="Pfam" id="PF00005">
    <property type="entry name" value="ABC_tran"/>
    <property type="match status" value="2"/>
</dbReference>
<keyword evidence="4" id="KW-0762">Sugar transport</keyword>
<name>A0A8J8MJ54_9FIRM</name>
<dbReference type="SUPFAM" id="SSF52540">
    <property type="entry name" value="P-loop containing nucleoside triphosphate hydrolases"/>
    <property type="match status" value="2"/>
</dbReference>
<evidence type="ECO:0000313" key="11">
    <source>
        <dbReference type="EMBL" id="QUI22461.1"/>
    </source>
</evidence>
<dbReference type="EMBL" id="CP058649">
    <property type="protein sequence ID" value="QUI22461.1"/>
    <property type="molecule type" value="Genomic_DNA"/>
</dbReference>
<dbReference type="KEGG" id="vpy:HZI73_09165"/>
<dbReference type="InterPro" id="IPR003439">
    <property type="entry name" value="ABC_transporter-like_ATP-bd"/>
</dbReference>
<sequence>MAGYILEVKDIEKNFPGVKALNKVNLKLKKGEVHALIGENGAGKSTLMQTLCGIHKPCAGNIYIEDEQVTFQSAQEANAQGISIVYQELSLVQNLTVAENIFANRQPVKKWNIIDRDQLHEDTRHMLQLFDVDNIKPDMLVKELSVANQQIIEILKAMSLNPKILILDEPTSSLTEVEVNKLFENIRKMKNMGITFIYISHHLQEIFQIADRVTILRDGQYVCDAQVKDIDEEYLVKNMVGREIKNMYGQRTENQGIGETILEVKQISRKKMFKDISFSVRAGEIVGFAGLVGAGRTEVGRGIFGAEPIESGEIYIKGKKVNIRSPKDAIRQGIGYMSEDRKYDGLYLNFSIRDNFIANKLERFTRGLFLKDNKMEAYAKASIEKFSVVTPDHTRAIANLSGGNQQKVMLGEWCDIKPKVLIVDEPTRGVDIGAKTEIYQHLRNLAAEGVAVIVISSDLMEVLGISDRIMVMKSGELVCEMDRHEATEENVIAYATGIALDE</sequence>
<dbReference type="InterPro" id="IPR003593">
    <property type="entry name" value="AAA+_ATPase"/>
</dbReference>
<accession>A0A8J8MJ54</accession>
<keyword evidence="2" id="KW-0813">Transport</keyword>
<keyword evidence="12" id="KW-1185">Reference proteome</keyword>
<feature type="domain" description="ABC transporter" evidence="10">
    <location>
        <begin position="252"/>
        <end position="499"/>
    </location>
</feature>
<protein>
    <submittedName>
        <fullName evidence="11">Sugar ABC transporter ATP-binding protein</fullName>
    </submittedName>
</protein>
<dbReference type="PROSITE" id="PS50893">
    <property type="entry name" value="ABC_TRANSPORTER_2"/>
    <property type="match status" value="2"/>
</dbReference>
<dbReference type="GO" id="GO:0005886">
    <property type="term" value="C:plasma membrane"/>
    <property type="evidence" value="ECO:0007669"/>
    <property type="project" value="UniProtKB-SubCell"/>
</dbReference>
<evidence type="ECO:0000256" key="9">
    <source>
        <dbReference type="ARBA" id="ARBA00023136"/>
    </source>
</evidence>
<keyword evidence="6" id="KW-0547">Nucleotide-binding</keyword>
<comment type="subcellular location">
    <subcellularLocation>
        <location evidence="1">Cell membrane</location>
        <topology evidence="1">Peripheral membrane protein</topology>
    </subcellularLocation>
</comment>
<dbReference type="InterPro" id="IPR050107">
    <property type="entry name" value="ABC_carbohydrate_import_ATPase"/>
</dbReference>
<evidence type="ECO:0000256" key="7">
    <source>
        <dbReference type="ARBA" id="ARBA00022840"/>
    </source>
</evidence>
<keyword evidence="5" id="KW-0677">Repeat</keyword>
<keyword evidence="3" id="KW-1003">Cell membrane</keyword>
<evidence type="ECO:0000313" key="12">
    <source>
        <dbReference type="Proteomes" id="UP000683246"/>
    </source>
</evidence>
<evidence type="ECO:0000256" key="8">
    <source>
        <dbReference type="ARBA" id="ARBA00022967"/>
    </source>
</evidence>
<organism evidence="11 12">
    <name type="scientific">Vallitalea pronyensis</name>
    <dbReference type="NCBI Taxonomy" id="1348613"/>
    <lineage>
        <taxon>Bacteria</taxon>
        <taxon>Bacillati</taxon>
        <taxon>Bacillota</taxon>
        <taxon>Clostridia</taxon>
        <taxon>Lachnospirales</taxon>
        <taxon>Vallitaleaceae</taxon>
        <taxon>Vallitalea</taxon>
    </lineage>
</organism>
<evidence type="ECO:0000256" key="6">
    <source>
        <dbReference type="ARBA" id="ARBA00022741"/>
    </source>
</evidence>
<keyword evidence="9" id="KW-0472">Membrane</keyword>
<dbReference type="GO" id="GO:0005524">
    <property type="term" value="F:ATP binding"/>
    <property type="evidence" value="ECO:0007669"/>
    <property type="project" value="UniProtKB-KW"/>
</dbReference>
<dbReference type="AlphaFoldDB" id="A0A8J8MJ54"/>
<feature type="domain" description="ABC transporter" evidence="10">
    <location>
        <begin position="6"/>
        <end position="243"/>
    </location>
</feature>